<evidence type="ECO:0000313" key="1">
    <source>
        <dbReference type="EMBL" id="KAJ8125023.1"/>
    </source>
</evidence>
<keyword evidence="2" id="KW-1185">Reference proteome</keyword>
<protein>
    <submittedName>
        <fullName evidence="1">Uncharacterized protein</fullName>
    </submittedName>
</protein>
<accession>A0ACC2JCU5</accession>
<organism evidence="1 2">
    <name type="scientific">Lasiodiplodia mahajangana</name>
    <dbReference type="NCBI Taxonomy" id="1108764"/>
    <lineage>
        <taxon>Eukaryota</taxon>
        <taxon>Fungi</taxon>
        <taxon>Dikarya</taxon>
        <taxon>Ascomycota</taxon>
        <taxon>Pezizomycotina</taxon>
        <taxon>Dothideomycetes</taxon>
        <taxon>Dothideomycetes incertae sedis</taxon>
        <taxon>Botryosphaeriales</taxon>
        <taxon>Botryosphaeriaceae</taxon>
        <taxon>Lasiodiplodia</taxon>
    </lineage>
</organism>
<name>A0ACC2JCU5_9PEZI</name>
<reference evidence="1" key="1">
    <citation type="submission" date="2022-12" db="EMBL/GenBank/DDBJ databases">
        <title>Genome Sequence of Lasiodiplodia mahajangana.</title>
        <authorList>
            <person name="Buettner E."/>
        </authorList>
    </citation>
    <scope>NUCLEOTIDE SEQUENCE</scope>
    <source>
        <strain evidence="1">VT137</strain>
    </source>
</reference>
<proteinExistence type="predicted"/>
<gene>
    <name evidence="1" type="ORF">O1611_g8617</name>
</gene>
<sequence>MSVKPGINVAVPSKRPDFCNEQVWERNRLPPRAYFLPEKCLCLNGVWEFNYAPTPFHAPETESPNVQWGTIDVPGHWQLQGYGKPHYTNVPWPFTINPPFVPVENPVGTYKRSFRVPLDWQGPCQFRLRFDGVDSAFHLFVNGAEVGYSQGSRNPAEFDISHLLSLNDENEVIVRVYQWCDGSYLEDQDQWWLSGIFRDVHLLGFSATARIDDFFVKTLLDDRYINATLQLGLKLHLTTNCITKVSIRDRTGHLIKDLTQPVKADATSLDIELLVSEPALWTAEDPYLYGLEICLFSDTGTGDIQYQRIFHRVGFRQVEIINGNIAVNGRRVMFRGVNRHDHHPKFGRAVRAEDVKHDLVLMKQSNINAVRTAHYPAHPALYDLCDELGLWVMDEADLECHGFIRAGVHEREVPKSEWNGADSIEEVLSPKLAKYTSDNPAWRGAYLDRVKQLVHRDKNHASIIIWSLGNEAWYGSNHAAMSEWAKAYDTTRLIHYEGDRKAETADFFSFMYVPLEDLEKKALSEGDSFKKPIILVEYANAMGNGPGALEDYQAIFYKHRRLQGGFLWVWANMCLWKNDQGLYAYGGDFGDFPNDGRLVLSGLVASDHTPLRSLLEYKKVIAPVKMKILPEAKQIEIRNLFDFIDLRGFTILLEVSAFREEEEVSDTVPFSTSLPCPEVKATETGLLALPDLPSPQGDGIPMWITATLTLNDATAWSESGHEVAWCQRLIPPNHWPLPVTPIMTPPPSDLEVAESKLHFTITGSGFSIEFDRVFGRLSQWLIYGKPLFTSMPTFSIWRPPTENDTKRDEREWLDHYINHLQVQPMSVELCQAAADDGRGVLQITVEAYIGAIVRDWGFSTTIVYRVHRTGAVEVSYHVRPLGYVPHDIPRLGLDMRLPGQYTTVDWLGLGPEDSYPDKRAAPKFGLYSRAVGSLYTFYDWPQENGNHSGTRWLRLTDNTGRGVKIARLDDGGYRGGIEFNFTAQQYADEDVAQATHPTQLTKLDEVVLRVDADTSGLGTARCGPGTLDRYRVLMDRERTFNFIFQPLL</sequence>
<dbReference type="EMBL" id="JAPUUL010002612">
    <property type="protein sequence ID" value="KAJ8125023.1"/>
    <property type="molecule type" value="Genomic_DNA"/>
</dbReference>
<dbReference type="Proteomes" id="UP001153332">
    <property type="component" value="Unassembled WGS sequence"/>
</dbReference>
<comment type="caution">
    <text evidence="1">The sequence shown here is derived from an EMBL/GenBank/DDBJ whole genome shotgun (WGS) entry which is preliminary data.</text>
</comment>
<evidence type="ECO:0000313" key="2">
    <source>
        <dbReference type="Proteomes" id="UP001153332"/>
    </source>
</evidence>